<gene>
    <name evidence="2" type="ORF">K469DRAFT_713199</name>
</gene>
<keyword evidence="2" id="KW-0489">Methyltransferase</keyword>
<keyword evidence="3" id="KW-1185">Reference proteome</keyword>
<dbReference type="PANTHER" id="PTHR43464:SF23">
    <property type="entry name" value="JUVENILE HORMONE ACID O-METHYLTRANSFERASE"/>
    <property type="match status" value="1"/>
</dbReference>
<dbReference type="InterPro" id="IPR041698">
    <property type="entry name" value="Methyltransf_25"/>
</dbReference>
<dbReference type="Pfam" id="PF13649">
    <property type="entry name" value="Methyltransf_25"/>
    <property type="match status" value="1"/>
</dbReference>
<sequence length="139" mass="15802">MVDNQALYDRPNFFQAYLTLPRSQNGLEGAPEWPTLREMVGNITDQRVLDLGCGLGWFSRYASNSGAHSVDTSDISAKMLGRAKEMNETHQKINIRYELKDLATVKLTTEEYDLAYSSLVLHYLANDAFGRLLREVLNR</sequence>
<accession>A0A6A6DVA5</accession>
<dbReference type="PANTHER" id="PTHR43464">
    <property type="entry name" value="METHYLTRANSFERASE"/>
    <property type="match status" value="1"/>
</dbReference>
<dbReference type="InterPro" id="IPR029063">
    <property type="entry name" value="SAM-dependent_MTases_sf"/>
</dbReference>
<proteinExistence type="predicted"/>
<dbReference type="Proteomes" id="UP000800200">
    <property type="component" value="Unassembled WGS sequence"/>
</dbReference>
<evidence type="ECO:0000313" key="2">
    <source>
        <dbReference type="EMBL" id="KAF2182108.1"/>
    </source>
</evidence>
<dbReference type="GO" id="GO:0010420">
    <property type="term" value="F:polyprenyldihydroxybenzoate methyltransferase activity"/>
    <property type="evidence" value="ECO:0007669"/>
    <property type="project" value="TreeGrafter"/>
</dbReference>
<dbReference type="CDD" id="cd02440">
    <property type="entry name" value="AdoMet_MTases"/>
    <property type="match status" value="1"/>
</dbReference>
<dbReference type="Gene3D" id="3.40.50.150">
    <property type="entry name" value="Vaccinia Virus protein VP39"/>
    <property type="match status" value="1"/>
</dbReference>
<name>A0A6A6DVA5_9PEZI</name>
<evidence type="ECO:0000313" key="3">
    <source>
        <dbReference type="Proteomes" id="UP000800200"/>
    </source>
</evidence>
<protein>
    <submittedName>
        <fullName evidence="2">S-adenosyl-L-methionine-dependent methyltransferase</fullName>
    </submittedName>
</protein>
<reference evidence="2" key="1">
    <citation type="journal article" date="2020" name="Stud. Mycol.">
        <title>101 Dothideomycetes genomes: a test case for predicting lifestyles and emergence of pathogens.</title>
        <authorList>
            <person name="Haridas S."/>
            <person name="Albert R."/>
            <person name="Binder M."/>
            <person name="Bloem J."/>
            <person name="Labutti K."/>
            <person name="Salamov A."/>
            <person name="Andreopoulos B."/>
            <person name="Baker S."/>
            <person name="Barry K."/>
            <person name="Bills G."/>
            <person name="Bluhm B."/>
            <person name="Cannon C."/>
            <person name="Castanera R."/>
            <person name="Culley D."/>
            <person name="Daum C."/>
            <person name="Ezra D."/>
            <person name="Gonzalez J."/>
            <person name="Henrissat B."/>
            <person name="Kuo A."/>
            <person name="Liang C."/>
            <person name="Lipzen A."/>
            <person name="Lutzoni F."/>
            <person name="Magnuson J."/>
            <person name="Mondo S."/>
            <person name="Nolan M."/>
            <person name="Ohm R."/>
            <person name="Pangilinan J."/>
            <person name="Park H.-J."/>
            <person name="Ramirez L."/>
            <person name="Alfaro M."/>
            <person name="Sun H."/>
            <person name="Tritt A."/>
            <person name="Yoshinaga Y."/>
            <person name="Zwiers L.-H."/>
            <person name="Turgeon B."/>
            <person name="Goodwin S."/>
            <person name="Spatafora J."/>
            <person name="Crous P."/>
            <person name="Grigoriev I."/>
        </authorList>
    </citation>
    <scope>NUCLEOTIDE SEQUENCE</scope>
    <source>
        <strain evidence="2">CBS 207.26</strain>
    </source>
</reference>
<evidence type="ECO:0000259" key="1">
    <source>
        <dbReference type="Pfam" id="PF13649"/>
    </source>
</evidence>
<dbReference type="OrthoDB" id="66144at2759"/>
<keyword evidence="2" id="KW-0808">Transferase</keyword>
<organism evidence="2 3">
    <name type="scientific">Zopfia rhizophila CBS 207.26</name>
    <dbReference type="NCBI Taxonomy" id="1314779"/>
    <lineage>
        <taxon>Eukaryota</taxon>
        <taxon>Fungi</taxon>
        <taxon>Dikarya</taxon>
        <taxon>Ascomycota</taxon>
        <taxon>Pezizomycotina</taxon>
        <taxon>Dothideomycetes</taxon>
        <taxon>Dothideomycetes incertae sedis</taxon>
        <taxon>Zopfiaceae</taxon>
        <taxon>Zopfia</taxon>
    </lineage>
</organism>
<dbReference type="GO" id="GO:0032259">
    <property type="term" value="P:methylation"/>
    <property type="evidence" value="ECO:0007669"/>
    <property type="project" value="UniProtKB-KW"/>
</dbReference>
<feature type="domain" description="Methyltransferase" evidence="1">
    <location>
        <begin position="48"/>
        <end position="137"/>
    </location>
</feature>
<dbReference type="EMBL" id="ML994650">
    <property type="protein sequence ID" value="KAF2182108.1"/>
    <property type="molecule type" value="Genomic_DNA"/>
</dbReference>
<dbReference type="SUPFAM" id="SSF53335">
    <property type="entry name" value="S-adenosyl-L-methionine-dependent methyltransferases"/>
    <property type="match status" value="1"/>
</dbReference>
<dbReference type="AlphaFoldDB" id="A0A6A6DVA5"/>